<dbReference type="PANTHER" id="PTHR45717">
    <property type="entry name" value="OS12G0527900 PROTEIN"/>
    <property type="match status" value="1"/>
</dbReference>
<dbReference type="eggNOG" id="KOG4197">
    <property type="taxonomic scope" value="Eukaryota"/>
</dbReference>
<feature type="repeat" description="PPR" evidence="3">
    <location>
        <begin position="126"/>
        <end position="156"/>
    </location>
</feature>
<dbReference type="PROSITE" id="PS51375">
    <property type="entry name" value="PPR"/>
    <property type="match status" value="3"/>
</dbReference>
<name>W9QXB7_9ROSA</name>
<dbReference type="Gene3D" id="1.25.40.10">
    <property type="entry name" value="Tetratricopeptide repeat domain"/>
    <property type="match status" value="3"/>
</dbReference>
<dbReference type="SUPFAM" id="SSF48452">
    <property type="entry name" value="TPR-like"/>
    <property type="match status" value="1"/>
</dbReference>
<dbReference type="EMBL" id="KE343813">
    <property type="protein sequence ID" value="EXB42055.1"/>
    <property type="molecule type" value="Genomic_DNA"/>
</dbReference>
<dbReference type="Proteomes" id="UP000030645">
    <property type="component" value="Unassembled WGS sequence"/>
</dbReference>
<feature type="repeat" description="PPR" evidence="3">
    <location>
        <begin position="195"/>
        <end position="229"/>
    </location>
</feature>
<organism evidence="4 5">
    <name type="scientific">Morus notabilis</name>
    <dbReference type="NCBI Taxonomy" id="981085"/>
    <lineage>
        <taxon>Eukaryota</taxon>
        <taxon>Viridiplantae</taxon>
        <taxon>Streptophyta</taxon>
        <taxon>Embryophyta</taxon>
        <taxon>Tracheophyta</taxon>
        <taxon>Spermatophyta</taxon>
        <taxon>Magnoliopsida</taxon>
        <taxon>eudicotyledons</taxon>
        <taxon>Gunneridae</taxon>
        <taxon>Pentapetalae</taxon>
        <taxon>rosids</taxon>
        <taxon>fabids</taxon>
        <taxon>Rosales</taxon>
        <taxon>Moraceae</taxon>
        <taxon>Moreae</taxon>
        <taxon>Morus</taxon>
    </lineage>
</organism>
<dbReference type="GO" id="GO:0005739">
    <property type="term" value="C:mitochondrion"/>
    <property type="evidence" value="ECO:0007669"/>
    <property type="project" value="TreeGrafter"/>
</dbReference>
<dbReference type="OrthoDB" id="1908178at2759"/>
<keyword evidence="5" id="KW-1185">Reference proteome</keyword>
<reference evidence="5" key="1">
    <citation type="submission" date="2013-01" db="EMBL/GenBank/DDBJ databases">
        <title>Draft Genome Sequence of a Mulberry Tree, Morus notabilis C.K. Schneid.</title>
        <authorList>
            <person name="He N."/>
            <person name="Zhao S."/>
        </authorList>
    </citation>
    <scope>NUCLEOTIDE SEQUENCE</scope>
</reference>
<dbReference type="AlphaFoldDB" id="W9QXB7"/>
<dbReference type="Pfam" id="PF13041">
    <property type="entry name" value="PPR_2"/>
    <property type="match status" value="1"/>
</dbReference>
<comment type="similarity">
    <text evidence="1">Belongs to the PPR family. P subfamily.</text>
</comment>
<dbReference type="InterPro" id="IPR011990">
    <property type="entry name" value="TPR-like_helical_dom_sf"/>
</dbReference>
<dbReference type="FunFam" id="1.25.40.10:FF:000651">
    <property type="entry name" value="Pentatricopeptide repeat-containing protein mitochondrial"/>
    <property type="match status" value="1"/>
</dbReference>
<dbReference type="KEGG" id="mnt:21389832"/>
<sequence length="464" mass="53661">MYPKRSAVIAIRKWKEEGRTVRKFELSHVVKELRKRRRYKHALEICEWMTQEKDIKLQAGDYAVHLDLVAKVRGIHRAEKFFEDLLGPMADHSTHSTLLNIYVQNNLSAKAEALMAKMLECGLVRNPHPYNLMISLYLSNGELEKVHEVIQELMKHASPDVFTYNLWITVCAKQNDVETAEKVFGDLKKAKLEPDWVTYSSLANLYMKSGFSEKAASTLKEMEKMVYRKNRVAYSSLLCLHTNMGDKDGLRRLWKKMKSLFRKMNNAEYHSMIASLLKLKELKEAEDLYAEWETVSGTNDSRIPNLLLAAYINSDQMGMAESLYKRMLEKDIAASYTTLELLTWGYLKQKQVEKVVAYFKNAVNSVAKWDPDEKFVREVFKLIEEQGSVEGAEQLLDILRKVGHVTTEIYNSLLRTYAKAEKMPLLVEERMGKDNVQLDEETRELIKITSKMCISEVSSSFLKP</sequence>
<dbReference type="PANTHER" id="PTHR45717:SF45">
    <property type="entry name" value="OS12G0527900 PROTEIN"/>
    <property type="match status" value="1"/>
</dbReference>
<dbReference type="STRING" id="981085.W9QXB7"/>
<protein>
    <recommendedName>
        <fullName evidence="6">Pentacotripeptide-repeat region of PRORP domain-containing protein</fullName>
    </recommendedName>
</protein>
<accession>W9QXB7</accession>
<evidence type="ECO:0000256" key="1">
    <source>
        <dbReference type="ARBA" id="ARBA00007626"/>
    </source>
</evidence>
<evidence type="ECO:0008006" key="6">
    <source>
        <dbReference type="Google" id="ProtNLM"/>
    </source>
</evidence>
<gene>
    <name evidence="4" type="ORF">L484_006401</name>
</gene>
<proteinExistence type="inferred from homology"/>
<evidence type="ECO:0000256" key="3">
    <source>
        <dbReference type="PROSITE-ProRule" id="PRU00708"/>
    </source>
</evidence>
<dbReference type="FunFam" id="1.25.40.10:FF:000253">
    <property type="entry name" value="Pentatricopeptide repeat-containing protein"/>
    <property type="match status" value="1"/>
</dbReference>
<evidence type="ECO:0000313" key="4">
    <source>
        <dbReference type="EMBL" id="EXB42055.1"/>
    </source>
</evidence>
<evidence type="ECO:0000313" key="5">
    <source>
        <dbReference type="Proteomes" id="UP000030645"/>
    </source>
</evidence>
<keyword evidence="2" id="KW-0677">Repeat</keyword>
<dbReference type="InterPro" id="IPR002885">
    <property type="entry name" value="PPR_rpt"/>
</dbReference>
<feature type="repeat" description="PPR" evidence="3">
    <location>
        <begin position="160"/>
        <end position="194"/>
    </location>
</feature>
<dbReference type="GO" id="GO:0003729">
    <property type="term" value="F:mRNA binding"/>
    <property type="evidence" value="ECO:0007669"/>
    <property type="project" value="UniProtKB-ARBA"/>
</dbReference>
<dbReference type="Pfam" id="PF01535">
    <property type="entry name" value="PPR"/>
    <property type="match status" value="4"/>
</dbReference>
<evidence type="ECO:0000256" key="2">
    <source>
        <dbReference type="ARBA" id="ARBA00022737"/>
    </source>
</evidence>
<dbReference type="NCBIfam" id="TIGR00756">
    <property type="entry name" value="PPR"/>
    <property type="match status" value="3"/>
</dbReference>